<gene>
    <name evidence="2" type="ORF">LOD99_15698</name>
</gene>
<organism evidence="2 3">
    <name type="scientific">Oopsacas minuta</name>
    <dbReference type="NCBI Taxonomy" id="111878"/>
    <lineage>
        <taxon>Eukaryota</taxon>
        <taxon>Metazoa</taxon>
        <taxon>Porifera</taxon>
        <taxon>Hexactinellida</taxon>
        <taxon>Hexasterophora</taxon>
        <taxon>Lyssacinosida</taxon>
        <taxon>Leucopsacidae</taxon>
        <taxon>Oopsacas</taxon>
    </lineage>
</organism>
<evidence type="ECO:0000313" key="2">
    <source>
        <dbReference type="EMBL" id="KAI6657982.1"/>
    </source>
</evidence>
<keyword evidence="1" id="KW-0175">Coiled coil</keyword>
<accession>A0AAV7K9H2</accession>
<protein>
    <submittedName>
        <fullName evidence="2">Uncharacterized protein</fullName>
    </submittedName>
</protein>
<name>A0AAV7K9H2_9METZ</name>
<dbReference type="Proteomes" id="UP001165289">
    <property type="component" value="Unassembled WGS sequence"/>
</dbReference>
<dbReference type="AlphaFoldDB" id="A0AAV7K9H2"/>
<dbReference type="EMBL" id="JAKMXF010000110">
    <property type="protein sequence ID" value="KAI6657982.1"/>
    <property type="molecule type" value="Genomic_DNA"/>
</dbReference>
<proteinExistence type="predicted"/>
<keyword evidence="3" id="KW-1185">Reference proteome</keyword>
<sequence length="352" mass="39787">MIEALQAGAYDKLPPGDRPHNPLIQQATEVKSYLSDAEGLGERLEEKEREILEVKKSNAIKTQEIRDTNVKIGMVESKLDNLKKEYTETLSTKSEKILVIEHELLESKENFEQTIKAMESDLNNYEIENKQLKRSLEANKRSKISDSYGTPLHDVVRRTSSQVVDDESNMLALHQNKVLKTALNHVTAESAVLKRRLMNEQLRDLKPLVTCSAVPQDEENRSDSEKSLYKQFSRVKREICHLEASPQVVDLTSGLKGIQEYCKSQLDKSIKKSQLNRQCNDLKQKISLLAASQHRGALIETGTSSFVDASYAKSMECRKIGAIHVSSSEGISRNITTKVDADILRKLLFLTF</sequence>
<evidence type="ECO:0000256" key="1">
    <source>
        <dbReference type="SAM" id="Coils"/>
    </source>
</evidence>
<comment type="caution">
    <text evidence="2">The sequence shown here is derived from an EMBL/GenBank/DDBJ whole genome shotgun (WGS) entry which is preliminary data.</text>
</comment>
<feature type="coiled-coil region" evidence="1">
    <location>
        <begin position="30"/>
        <end position="142"/>
    </location>
</feature>
<reference evidence="2 3" key="1">
    <citation type="journal article" date="2023" name="BMC Biol.">
        <title>The compact genome of the sponge Oopsacas minuta (Hexactinellida) is lacking key metazoan core genes.</title>
        <authorList>
            <person name="Santini S."/>
            <person name="Schenkelaars Q."/>
            <person name="Jourda C."/>
            <person name="Duchesne M."/>
            <person name="Belahbib H."/>
            <person name="Rocher C."/>
            <person name="Selva M."/>
            <person name="Riesgo A."/>
            <person name="Vervoort M."/>
            <person name="Leys S.P."/>
            <person name="Kodjabachian L."/>
            <person name="Le Bivic A."/>
            <person name="Borchiellini C."/>
            <person name="Claverie J.M."/>
            <person name="Renard E."/>
        </authorList>
    </citation>
    <scope>NUCLEOTIDE SEQUENCE [LARGE SCALE GENOMIC DNA]</scope>
    <source>
        <strain evidence="2">SPO-2</strain>
    </source>
</reference>
<evidence type="ECO:0000313" key="3">
    <source>
        <dbReference type="Proteomes" id="UP001165289"/>
    </source>
</evidence>